<feature type="domain" description="Helix-turn-helix conjugative transposon-like" evidence="5">
    <location>
        <begin position="17"/>
        <end position="72"/>
    </location>
</feature>
<dbReference type="SUPFAM" id="SSF88659">
    <property type="entry name" value="Sigma3 and sigma4 domains of RNA polymerase sigma factors"/>
    <property type="match status" value="1"/>
</dbReference>
<dbReference type="SUPFAM" id="SSF88946">
    <property type="entry name" value="Sigma2 domain of RNA polymerase sigma factors"/>
    <property type="match status" value="1"/>
</dbReference>
<organism evidence="6">
    <name type="scientific">Clostridium perfringens</name>
    <dbReference type="NCBI Taxonomy" id="1502"/>
    <lineage>
        <taxon>Bacteria</taxon>
        <taxon>Bacillati</taxon>
        <taxon>Bacillota</taxon>
        <taxon>Clostridia</taxon>
        <taxon>Eubacteriales</taxon>
        <taxon>Clostridiaceae</taxon>
        <taxon>Clostridium</taxon>
    </lineage>
</organism>
<protein>
    <submittedName>
        <fullName evidence="6">Putative RNA polymerase sigma factor</fullName>
    </submittedName>
</protein>
<dbReference type="Pfam" id="PF12645">
    <property type="entry name" value="HTH_16"/>
    <property type="match status" value="1"/>
</dbReference>
<dbReference type="GO" id="GO:0003677">
    <property type="term" value="F:DNA binding"/>
    <property type="evidence" value="ECO:0007669"/>
    <property type="project" value="UniProtKB-KW"/>
</dbReference>
<keyword evidence="1" id="KW-0805">Transcription regulation</keyword>
<dbReference type="PANTHER" id="PTHR30385">
    <property type="entry name" value="SIGMA FACTOR F FLAGELLAR"/>
    <property type="match status" value="1"/>
</dbReference>
<evidence type="ECO:0000256" key="2">
    <source>
        <dbReference type="ARBA" id="ARBA00023082"/>
    </source>
</evidence>
<evidence type="ECO:0000259" key="5">
    <source>
        <dbReference type="Pfam" id="PF12645"/>
    </source>
</evidence>
<geneLocation type="plasmid" evidence="6">
    <name>pCPT1</name>
</geneLocation>
<dbReference type="InterPro" id="IPR014284">
    <property type="entry name" value="RNA_pol_sigma-70_dom"/>
</dbReference>
<evidence type="ECO:0000313" key="6">
    <source>
        <dbReference type="EMBL" id="QDB01102.1"/>
    </source>
</evidence>
<reference evidence="6" key="1">
    <citation type="journal article" date="2019" name="Pathogens">
        <title>In silico Identification of Novel Toxin Homologs and Associated Mobile Genetic Elements in Clostridium perfringens.</title>
        <authorList>
            <person name="Lacey J.A."/>
            <person name="Johanesen P.A."/>
            <person name="Lyras D."/>
            <person name="Moore R.J."/>
        </authorList>
    </citation>
    <scope>NUCLEOTIDE SEQUENCE</scope>
    <source>
        <strain evidence="6">T1</strain>
        <plasmid evidence="6">pCPT1</plasmid>
    </source>
</reference>
<keyword evidence="6" id="KW-0614">Plasmid</keyword>
<name>A0A4Y5T402_CLOPF</name>
<sequence length="192" mass="23558">MKKRYEYKDLNELEQNVLKAKNNDYIAKEYIIYFFMPYIKKISNRYFIRNYDKEDITNFLIIALLEAVNKYKYENNFFWYAINTMRNRIYNEIRNKKKEESFINIDNLILYSNEDKLDNNLINEEKIRVLKKSLLALDEDELKLIYDLYYLGKTLKELSLSNDINYYTLATKKRRVINKLKKIYLNIYYGID</sequence>
<dbReference type="GO" id="GO:0006352">
    <property type="term" value="P:DNA-templated transcription initiation"/>
    <property type="evidence" value="ECO:0007669"/>
    <property type="project" value="InterPro"/>
</dbReference>
<dbReference type="GO" id="GO:0016987">
    <property type="term" value="F:sigma factor activity"/>
    <property type="evidence" value="ECO:0007669"/>
    <property type="project" value="UniProtKB-KW"/>
</dbReference>
<evidence type="ECO:0000256" key="3">
    <source>
        <dbReference type="ARBA" id="ARBA00023125"/>
    </source>
</evidence>
<dbReference type="InterPro" id="IPR013325">
    <property type="entry name" value="RNA_pol_sigma_r2"/>
</dbReference>
<evidence type="ECO:0000256" key="1">
    <source>
        <dbReference type="ARBA" id="ARBA00023015"/>
    </source>
</evidence>
<dbReference type="AlphaFoldDB" id="A0A4Y5T402"/>
<dbReference type="Gene3D" id="1.10.1740.10">
    <property type="match status" value="1"/>
</dbReference>
<dbReference type="NCBIfam" id="TIGR02937">
    <property type="entry name" value="sigma70-ECF"/>
    <property type="match status" value="1"/>
</dbReference>
<dbReference type="InterPro" id="IPR013324">
    <property type="entry name" value="RNA_pol_sigma_r3/r4-like"/>
</dbReference>
<keyword evidence="4" id="KW-0804">Transcription</keyword>
<evidence type="ECO:0000256" key="4">
    <source>
        <dbReference type="ARBA" id="ARBA00023163"/>
    </source>
</evidence>
<dbReference type="InterPro" id="IPR024760">
    <property type="entry name" value="HTH_dom_conjug_TS-like"/>
</dbReference>
<proteinExistence type="predicted"/>
<keyword evidence="3" id="KW-0238">DNA-binding</keyword>
<keyword evidence="2" id="KW-0731">Sigma factor</keyword>
<dbReference type="EMBL" id="MK285059">
    <property type="protein sequence ID" value="QDB01102.1"/>
    <property type="molecule type" value="Genomic_DNA"/>
</dbReference>
<accession>A0A4Y5T402</accession>